<dbReference type="Gene3D" id="3.30.70.270">
    <property type="match status" value="1"/>
</dbReference>
<comment type="caution">
    <text evidence="4">The sequence shown here is derived from an EMBL/GenBank/DDBJ whole genome shotgun (WGS) entry which is preliminary data.</text>
</comment>
<proteinExistence type="predicted"/>
<dbReference type="SUPFAM" id="SSF55073">
    <property type="entry name" value="Nucleotide cyclase"/>
    <property type="match status" value="1"/>
</dbReference>
<dbReference type="InterPro" id="IPR001633">
    <property type="entry name" value="EAL_dom"/>
</dbReference>
<sequence length="847" mass="94634">MNYSFTQTAANKAYVSVVCFFIVLFFVGLADSLVLSTTFLMGVVPIYVALFSAAIALFLIIAFRFRTPPKLQRCCHVMTLLGATAFTYLQLVFWQLIPTPEVFWAQNPVSMSIITMMVLMLFIGLFLRLRYPNLAFDITRSTLVTCIIIVLTGVTVWYGISYQAVAESSENARTKIHLIGDMINKRLEDQVNALGRIKARLDRLGGDDFDVVTQVDMENYVADYRVIEGMLLLDEDLTAVASTPFAKEFKDAGLLGSEGTQAWLQTRSSNVRLAANASSLDTPTPTVMVSVPIDAKSGAYFQLIALLNMNALISTEYLDYLSSVRTYLEFSPELLISMHGESRGSTNLAELENVYRHSVTETVTLTNAIDHNFHSYLVDYSDLEESARFKQLLLWLTMAFGFIFILAADNTRRLRQNREKLEHMATYDDVTGLLRRDAFNQQTEALRIGCEGCHRAVIFVNLDAFNSLNKTLGHDIGDVILAEIAKRIKASANHCDILARFSSDEFILYYRDTTAHKLKKDAKAVLSNIADVYKPNDMELHLTASAGIAVTSQAKVEAKTLIQQADIAMNIAKLNGGNQFAIYQSTMADERKQLVAVRNKLQTALNKQQLEVFYQPIFSAEHQRIVSVESLVRWRTEEGFISPGVFIPIAEKTGQIIQLGELVLDMVLRDIQQYEELQGITVAVNISPQQLTRIDFIKTIGEQLNRYAVTPSQLTLELTESVISDGGQTEQVLKSLRALGFHVAIDDFGTGFSSLSYLTTQPSDIIKIDRAFTFGVETEGKERNLLSMIVQICKQLEKTVVIEGVETQAQVDLFKAVGCDRLQGFYLGKPMPLAELIPLLQDQDSTS</sequence>
<gene>
    <name evidence="4" type="ORF">J6I90_08350</name>
</gene>
<evidence type="ECO:0000259" key="2">
    <source>
        <dbReference type="PROSITE" id="PS50883"/>
    </source>
</evidence>
<dbReference type="PROSITE" id="PS50883">
    <property type="entry name" value="EAL"/>
    <property type="match status" value="1"/>
</dbReference>
<dbReference type="Pfam" id="PF00563">
    <property type="entry name" value="EAL"/>
    <property type="match status" value="1"/>
</dbReference>
<dbReference type="InterPro" id="IPR029787">
    <property type="entry name" value="Nucleotide_cyclase"/>
</dbReference>
<accession>A0AAW7R2A2</accession>
<dbReference type="InterPro" id="IPR035919">
    <property type="entry name" value="EAL_sf"/>
</dbReference>
<keyword evidence="1" id="KW-1133">Transmembrane helix</keyword>
<dbReference type="CDD" id="cd01949">
    <property type="entry name" value="GGDEF"/>
    <property type="match status" value="1"/>
</dbReference>
<feature type="transmembrane region" description="Helical" evidence="1">
    <location>
        <begin position="77"/>
        <end position="97"/>
    </location>
</feature>
<keyword evidence="1" id="KW-0812">Transmembrane</keyword>
<dbReference type="AlphaFoldDB" id="A0AAW7R2A2"/>
<feature type="transmembrane region" description="Helical" evidence="1">
    <location>
        <begin position="12"/>
        <end position="30"/>
    </location>
</feature>
<dbReference type="InterPro" id="IPR000160">
    <property type="entry name" value="GGDEF_dom"/>
</dbReference>
<dbReference type="EMBL" id="JAGGJB010000004">
    <property type="protein sequence ID" value="MDN7124891.1"/>
    <property type="molecule type" value="Genomic_DNA"/>
</dbReference>
<reference evidence="4 5" key="1">
    <citation type="submission" date="2021-03" db="EMBL/GenBank/DDBJ databases">
        <title>Pseudidiomarina terrestris, a new bacterium isolated from saline soil.</title>
        <authorList>
            <person name="Galisteo C."/>
            <person name="De La Haba R."/>
            <person name="Sanchez-Porro C."/>
            <person name="Ventosa A."/>
        </authorList>
    </citation>
    <scope>NUCLEOTIDE SEQUENCE [LARGE SCALE GENOMIC DNA]</scope>
    <source>
        <strain evidence="4 5">1APP75-32.1</strain>
    </source>
</reference>
<name>A0AAW7R2A2_9GAMM</name>
<keyword evidence="1" id="KW-0472">Membrane</keyword>
<dbReference type="GO" id="GO:0071111">
    <property type="term" value="F:cyclic-guanylate-specific phosphodiesterase activity"/>
    <property type="evidence" value="ECO:0007669"/>
    <property type="project" value="InterPro"/>
</dbReference>
<protein>
    <submittedName>
        <fullName evidence="4">EAL domain-containing protein</fullName>
    </submittedName>
</protein>
<dbReference type="PANTHER" id="PTHR33121">
    <property type="entry name" value="CYCLIC DI-GMP PHOSPHODIESTERASE PDEF"/>
    <property type="match status" value="1"/>
</dbReference>
<dbReference type="PANTHER" id="PTHR33121:SF70">
    <property type="entry name" value="SIGNALING PROTEIN YKOW"/>
    <property type="match status" value="1"/>
</dbReference>
<evidence type="ECO:0000313" key="4">
    <source>
        <dbReference type="EMBL" id="MDN7124891.1"/>
    </source>
</evidence>
<feature type="transmembrane region" description="Helical" evidence="1">
    <location>
        <begin position="109"/>
        <end position="129"/>
    </location>
</feature>
<dbReference type="Pfam" id="PF00990">
    <property type="entry name" value="GGDEF"/>
    <property type="match status" value="1"/>
</dbReference>
<organism evidence="4 5">
    <name type="scientific">Pseudidiomarina terrestris</name>
    <dbReference type="NCBI Taxonomy" id="2820060"/>
    <lineage>
        <taxon>Bacteria</taxon>
        <taxon>Pseudomonadati</taxon>
        <taxon>Pseudomonadota</taxon>
        <taxon>Gammaproteobacteria</taxon>
        <taxon>Alteromonadales</taxon>
        <taxon>Idiomarinaceae</taxon>
        <taxon>Pseudidiomarina</taxon>
    </lineage>
</organism>
<dbReference type="SMART" id="SM00052">
    <property type="entry name" value="EAL"/>
    <property type="match status" value="1"/>
</dbReference>
<dbReference type="InterPro" id="IPR043128">
    <property type="entry name" value="Rev_trsase/Diguanyl_cyclase"/>
</dbReference>
<dbReference type="Gene3D" id="3.20.20.450">
    <property type="entry name" value="EAL domain"/>
    <property type="match status" value="1"/>
</dbReference>
<dbReference type="NCBIfam" id="TIGR00254">
    <property type="entry name" value="GGDEF"/>
    <property type="match status" value="1"/>
</dbReference>
<evidence type="ECO:0000259" key="3">
    <source>
        <dbReference type="PROSITE" id="PS50887"/>
    </source>
</evidence>
<feature type="transmembrane region" description="Helical" evidence="1">
    <location>
        <begin position="42"/>
        <end position="65"/>
    </location>
</feature>
<dbReference type="CDD" id="cd01948">
    <property type="entry name" value="EAL"/>
    <property type="match status" value="1"/>
</dbReference>
<dbReference type="Proteomes" id="UP001169492">
    <property type="component" value="Unassembled WGS sequence"/>
</dbReference>
<feature type="domain" description="GGDEF" evidence="3">
    <location>
        <begin position="453"/>
        <end position="585"/>
    </location>
</feature>
<dbReference type="PROSITE" id="PS50887">
    <property type="entry name" value="GGDEF"/>
    <property type="match status" value="1"/>
</dbReference>
<dbReference type="SMART" id="SM00267">
    <property type="entry name" value="GGDEF"/>
    <property type="match status" value="1"/>
</dbReference>
<feature type="domain" description="EAL" evidence="2">
    <location>
        <begin position="594"/>
        <end position="844"/>
    </location>
</feature>
<feature type="transmembrane region" description="Helical" evidence="1">
    <location>
        <begin position="141"/>
        <end position="160"/>
    </location>
</feature>
<evidence type="ECO:0000256" key="1">
    <source>
        <dbReference type="SAM" id="Phobius"/>
    </source>
</evidence>
<dbReference type="SUPFAM" id="SSF141868">
    <property type="entry name" value="EAL domain-like"/>
    <property type="match status" value="1"/>
</dbReference>
<dbReference type="RefSeq" id="WP_301774685.1">
    <property type="nucleotide sequence ID" value="NZ_JAGGJB010000004.1"/>
</dbReference>
<dbReference type="InterPro" id="IPR050706">
    <property type="entry name" value="Cyclic-di-GMP_PDE-like"/>
</dbReference>
<evidence type="ECO:0000313" key="5">
    <source>
        <dbReference type="Proteomes" id="UP001169492"/>
    </source>
</evidence>